<dbReference type="GO" id="GO:0004672">
    <property type="term" value="F:protein kinase activity"/>
    <property type="evidence" value="ECO:0007669"/>
    <property type="project" value="InterPro"/>
</dbReference>
<feature type="region of interest" description="Disordered" evidence="1">
    <location>
        <begin position="368"/>
        <end position="412"/>
    </location>
</feature>
<keyword evidence="4" id="KW-0808">Transferase</keyword>
<sequence length="530" mass="54224">MSRRGGGAALVADAAVRDGACVAGYRLVRLIGTGAHCQVHLARPARPTDPGAGATGNVAVKTVPPTERSRGEAEIVALQAVSSEHVVALRDVATLADGGLCIVQSLGARGTAAALLARRGDLTPGETVTLVASVLRGLGDLHEAGIAHCAVDLTHVVIDATGRPLLSGLGSARVVTGGAGADALRGVDPVEQDLARVARIVQALRDPADARGRASDARWDAWLALLDSVIHGESDLTAHDLADLLLDVADAAPLADAAARPGDEDVEGALPHVPATGDRRSPAVDEKPARTRTRRRALRVHTGSEHGARRRHRAARRRRSEAMTALRVAARKELAAVRPRVWALGASALLLLIAGVLAVPLLTDPAHGAPAGPTTPPAPSPSSAPSSTSTSADGAPAASTDADAEAATSPDPDVAAPALLRLRASCLRGGDMACVGDVDEAGSAVEDADRSAMSAGGIEASEDVALHTTDVLGRAQRLGDSALIELQPAAGDTTIHHDGSTDAASERRPASLLMVRGEAGWRIRDLMDDR</sequence>
<feature type="transmembrane region" description="Helical" evidence="2">
    <location>
        <begin position="341"/>
        <end position="362"/>
    </location>
</feature>
<proteinExistence type="predicted"/>
<keyword evidence="2" id="KW-1133">Transmembrane helix</keyword>
<dbReference type="InterPro" id="IPR000719">
    <property type="entry name" value="Prot_kinase_dom"/>
</dbReference>
<name>A0A251YTQ7_9MICO</name>
<dbReference type="SMART" id="SM00220">
    <property type="entry name" value="S_TKc"/>
    <property type="match status" value="1"/>
</dbReference>
<dbReference type="RefSeq" id="WP_241533810.1">
    <property type="nucleotide sequence ID" value="NZ_MDJZ01000004.1"/>
</dbReference>
<evidence type="ECO:0000313" key="4">
    <source>
        <dbReference type="EMBL" id="OUE27634.1"/>
    </source>
</evidence>
<dbReference type="GO" id="GO:0005524">
    <property type="term" value="F:ATP binding"/>
    <property type="evidence" value="ECO:0007669"/>
    <property type="project" value="InterPro"/>
</dbReference>
<dbReference type="Proteomes" id="UP000195101">
    <property type="component" value="Unassembled WGS sequence"/>
</dbReference>
<feature type="compositionally biased region" description="Basic and acidic residues" evidence="1">
    <location>
        <begin position="277"/>
        <end position="289"/>
    </location>
</feature>
<organism evidence="4 5">
    <name type="scientific">Clavibacter michiganensis</name>
    <dbReference type="NCBI Taxonomy" id="28447"/>
    <lineage>
        <taxon>Bacteria</taxon>
        <taxon>Bacillati</taxon>
        <taxon>Actinomycetota</taxon>
        <taxon>Actinomycetes</taxon>
        <taxon>Micrococcales</taxon>
        <taxon>Microbacteriaceae</taxon>
        <taxon>Clavibacter</taxon>
    </lineage>
</organism>
<dbReference type="PROSITE" id="PS50011">
    <property type="entry name" value="PROTEIN_KINASE_DOM"/>
    <property type="match status" value="1"/>
</dbReference>
<evidence type="ECO:0000259" key="3">
    <source>
        <dbReference type="PROSITE" id="PS50011"/>
    </source>
</evidence>
<evidence type="ECO:0000256" key="1">
    <source>
        <dbReference type="SAM" id="MobiDB-lite"/>
    </source>
</evidence>
<feature type="compositionally biased region" description="Basic residues" evidence="1">
    <location>
        <begin position="308"/>
        <end position="319"/>
    </location>
</feature>
<protein>
    <submittedName>
        <fullName evidence="4">Protein kinase domain protein</fullName>
    </submittedName>
</protein>
<accession>A0A251YTQ7</accession>
<keyword evidence="4" id="KW-0418">Kinase</keyword>
<dbReference type="Gene3D" id="1.10.510.10">
    <property type="entry name" value="Transferase(Phosphotransferase) domain 1"/>
    <property type="match status" value="1"/>
</dbReference>
<feature type="domain" description="Protein kinase" evidence="3">
    <location>
        <begin position="25"/>
        <end position="304"/>
    </location>
</feature>
<dbReference type="AlphaFoldDB" id="A0A251YTQ7"/>
<feature type="compositionally biased region" description="Low complexity" evidence="1">
    <location>
        <begin position="383"/>
        <end position="412"/>
    </location>
</feature>
<dbReference type="InterPro" id="IPR011009">
    <property type="entry name" value="Kinase-like_dom_sf"/>
</dbReference>
<keyword evidence="5" id="KW-1185">Reference proteome</keyword>
<comment type="caution">
    <text evidence="4">The sequence shown here is derived from an EMBL/GenBank/DDBJ whole genome shotgun (WGS) entry which is preliminary data.</text>
</comment>
<dbReference type="Pfam" id="PF00069">
    <property type="entry name" value="Pkinase"/>
    <property type="match status" value="1"/>
</dbReference>
<keyword evidence="2" id="KW-0472">Membrane</keyword>
<reference evidence="4 5" key="1">
    <citation type="submission" date="2016-08" db="EMBL/GenBank/DDBJ databases">
        <title>Genome sequence of Clavibacter michiganensis spp strain CFBP8019.</title>
        <authorList>
            <person name="Thapa S.P."/>
            <person name="Coaker G."/>
            <person name="Jacques M.-A."/>
        </authorList>
    </citation>
    <scope>NUCLEOTIDE SEQUENCE [LARGE SCALE GENOMIC DNA]</scope>
    <source>
        <strain evidence="4">CFBP8019</strain>
    </source>
</reference>
<feature type="compositionally biased region" description="Pro residues" evidence="1">
    <location>
        <begin position="373"/>
        <end position="382"/>
    </location>
</feature>
<evidence type="ECO:0000313" key="5">
    <source>
        <dbReference type="Proteomes" id="UP000195101"/>
    </source>
</evidence>
<evidence type="ECO:0000256" key="2">
    <source>
        <dbReference type="SAM" id="Phobius"/>
    </source>
</evidence>
<feature type="region of interest" description="Disordered" evidence="1">
    <location>
        <begin position="259"/>
        <end position="320"/>
    </location>
</feature>
<dbReference type="EMBL" id="MDJZ01000004">
    <property type="protein sequence ID" value="OUE27634.1"/>
    <property type="molecule type" value="Genomic_DNA"/>
</dbReference>
<dbReference type="SUPFAM" id="SSF56112">
    <property type="entry name" value="Protein kinase-like (PK-like)"/>
    <property type="match status" value="1"/>
</dbReference>
<gene>
    <name evidence="4" type="ORF">BFL37_01770</name>
</gene>
<feature type="compositionally biased region" description="Basic residues" evidence="1">
    <location>
        <begin position="290"/>
        <end position="299"/>
    </location>
</feature>
<keyword evidence="2" id="KW-0812">Transmembrane</keyword>